<dbReference type="KEGG" id="gbr:Gbro_0128"/>
<sequence length="291" mass="31511">MNATGIPGRHIDVGGLRLHVLDEGSGPPLLLMAALGSNWFDLDPLATRLVVRGWRVIRYDRPGYGLSAGPRRREVPTLDAEIRRMTGVLDAVGVDGPVTLVGHSMASLYVEGFARSEPARTAGLVILDGSYVLLPWRVVPPSFRVANAHRLMGAARGVSVRVGLRLRGRGQLRARILPTPPEGFDAAQRVWGDRVFGGGRMLLATLVENAAFPTINASLRRLRSARALPAVPTVVVAALSGSVVWRRFWRAKQARYAAGLGARLRTVGSHHFLVLEVPDEVADIIDEVRPG</sequence>
<evidence type="ECO:0000259" key="2">
    <source>
        <dbReference type="Pfam" id="PF12697"/>
    </source>
</evidence>
<keyword evidence="4" id="KW-1185">Reference proteome</keyword>
<dbReference type="HOGENOM" id="CLU_020336_9_0_11"/>
<name>D0LB46_GORB4</name>
<dbReference type="InterPro" id="IPR050228">
    <property type="entry name" value="Carboxylesterase_BioH"/>
</dbReference>
<dbReference type="RefSeq" id="WP_012832069.1">
    <property type="nucleotide sequence ID" value="NC_013441.1"/>
</dbReference>
<dbReference type="InterPro" id="IPR000073">
    <property type="entry name" value="AB_hydrolase_1"/>
</dbReference>
<dbReference type="GO" id="GO:0016787">
    <property type="term" value="F:hydrolase activity"/>
    <property type="evidence" value="ECO:0007669"/>
    <property type="project" value="UniProtKB-KW"/>
</dbReference>
<dbReference type="SUPFAM" id="SSF53474">
    <property type="entry name" value="alpha/beta-Hydrolases"/>
    <property type="match status" value="1"/>
</dbReference>
<feature type="domain" description="AB hydrolase-1" evidence="2">
    <location>
        <begin position="36"/>
        <end position="283"/>
    </location>
</feature>
<dbReference type="PANTHER" id="PTHR43194:SF5">
    <property type="entry name" value="PIMELOYL-[ACYL-CARRIER PROTEIN] METHYL ESTER ESTERASE"/>
    <property type="match status" value="1"/>
</dbReference>
<dbReference type="STRING" id="526226.Gbro_0128"/>
<proteinExistence type="predicted"/>
<dbReference type="eggNOG" id="COG2267">
    <property type="taxonomic scope" value="Bacteria"/>
</dbReference>
<dbReference type="AlphaFoldDB" id="D0LB46"/>
<dbReference type="Proteomes" id="UP000001219">
    <property type="component" value="Chromosome"/>
</dbReference>
<dbReference type="Pfam" id="PF12697">
    <property type="entry name" value="Abhydrolase_6"/>
    <property type="match status" value="1"/>
</dbReference>
<evidence type="ECO:0000256" key="1">
    <source>
        <dbReference type="SAM" id="Phobius"/>
    </source>
</evidence>
<accession>D0LB46</accession>
<keyword evidence="1" id="KW-0812">Transmembrane</keyword>
<evidence type="ECO:0000313" key="3">
    <source>
        <dbReference type="EMBL" id="ACY19477.1"/>
    </source>
</evidence>
<dbReference type="EMBL" id="CP001802">
    <property type="protein sequence ID" value="ACY19477.1"/>
    <property type="molecule type" value="Genomic_DNA"/>
</dbReference>
<organism evidence="3 4">
    <name type="scientific">Gordonia bronchialis (strain ATCC 25592 / DSM 43247 / BCRC 13721 / JCM 3198 / KCTC 3076 / NBRC 16047 / NCTC 10667)</name>
    <name type="common">Rhodococcus bronchialis</name>
    <dbReference type="NCBI Taxonomy" id="526226"/>
    <lineage>
        <taxon>Bacteria</taxon>
        <taxon>Bacillati</taxon>
        <taxon>Actinomycetota</taxon>
        <taxon>Actinomycetes</taxon>
        <taxon>Mycobacteriales</taxon>
        <taxon>Gordoniaceae</taxon>
        <taxon>Gordonia</taxon>
    </lineage>
</organism>
<keyword evidence="1" id="KW-0472">Membrane</keyword>
<gene>
    <name evidence="3" type="ordered locus">Gbro_0128</name>
</gene>
<dbReference type="InterPro" id="IPR029058">
    <property type="entry name" value="AB_hydrolase_fold"/>
</dbReference>
<reference evidence="4" key="1">
    <citation type="submission" date="2009-10" db="EMBL/GenBank/DDBJ databases">
        <title>The complete chromosome of Gordonia bronchialis DSM 43247.</title>
        <authorList>
            <consortium name="US DOE Joint Genome Institute (JGI-PGF)"/>
            <person name="Lucas S."/>
            <person name="Copeland A."/>
            <person name="Lapidus A."/>
            <person name="Glavina del Rio T."/>
            <person name="Dalin E."/>
            <person name="Tice H."/>
            <person name="Bruce D."/>
            <person name="Goodwin L."/>
            <person name="Pitluck S."/>
            <person name="Kyrpides N."/>
            <person name="Mavromatis K."/>
            <person name="Ivanova N."/>
            <person name="Ovchinnikova G."/>
            <person name="Saunders E."/>
            <person name="Brettin T."/>
            <person name="Detter J.C."/>
            <person name="Han C."/>
            <person name="Larimer F."/>
            <person name="Land M."/>
            <person name="Hauser L."/>
            <person name="Markowitz V."/>
            <person name="Cheng J.-F."/>
            <person name="Hugenholtz P."/>
            <person name="Woyke T."/>
            <person name="Wu D."/>
            <person name="Jando M."/>
            <person name="Schneider S."/>
            <person name="Goeker M."/>
            <person name="Klenk H.-P."/>
            <person name="Eisen J.A."/>
        </authorList>
    </citation>
    <scope>NUCLEOTIDE SEQUENCE [LARGE SCALE GENOMIC DNA]</scope>
    <source>
        <strain evidence="4">ATCC 25592 / DSM 43247 / BCRC 13721 / JCM 3198 / KCTC 3076 / NBRC 16047 / NCTC 10667</strain>
    </source>
</reference>
<dbReference type="PANTHER" id="PTHR43194">
    <property type="entry name" value="HYDROLASE ALPHA/BETA FOLD FAMILY"/>
    <property type="match status" value="1"/>
</dbReference>
<reference evidence="3 4" key="2">
    <citation type="journal article" date="2010" name="Stand. Genomic Sci.">
        <title>Complete genome sequence of Gordonia bronchialis type strain (3410).</title>
        <authorList>
            <person name="Ivanova N."/>
            <person name="Sikorski J."/>
            <person name="Jando M."/>
            <person name="Lapidus A."/>
            <person name="Nolan M."/>
            <person name="Lucas S."/>
            <person name="Del Rio T.G."/>
            <person name="Tice H."/>
            <person name="Copeland A."/>
            <person name="Cheng J.F."/>
            <person name="Chen F."/>
            <person name="Bruce D."/>
            <person name="Goodwin L."/>
            <person name="Pitluck S."/>
            <person name="Mavromatis K."/>
            <person name="Ovchinnikova G."/>
            <person name="Pati A."/>
            <person name="Chen A."/>
            <person name="Palaniappan K."/>
            <person name="Land M."/>
            <person name="Hauser L."/>
            <person name="Chang Y.J."/>
            <person name="Jeffries C.D."/>
            <person name="Chain P."/>
            <person name="Saunders E."/>
            <person name="Han C."/>
            <person name="Detter J.C."/>
            <person name="Brettin T."/>
            <person name="Rohde M."/>
            <person name="Goker M."/>
            <person name="Bristow J."/>
            <person name="Eisen J.A."/>
            <person name="Markowitz V."/>
            <person name="Hugenholtz P."/>
            <person name="Klenk H.P."/>
            <person name="Kyrpides N.C."/>
        </authorList>
    </citation>
    <scope>NUCLEOTIDE SEQUENCE [LARGE SCALE GENOMIC DNA]</scope>
    <source>
        <strain evidence="4">ATCC 25592 / DSM 43247 / BCRC 13721 / JCM 3198 / KCTC 3076 / NBRC 16047 / NCTC 10667</strain>
    </source>
</reference>
<evidence type="ECO:0000313" key="4">
    <source>
        <dbReference type="Proteomes" id="UP000001219"/>
    </source>
</evidence>
<protein>
    <submittedName>
        <fullName evidence="3">Alpha/beta hydrolase fold protein</fullName>
    </submittedName>
</protein>
<feature type="transmembrane region" description="Helical" evidence="1">
    <location>
        <begin position="227"/>
        <end position="245"/>
    </location>
</feature>
<keyword evidence="1" id="KW-1133">Transmembrane helix</keyword>
<keyword evidence="3" id="KW-0378">Hydrolase</keyword>
<dbReference type="Gene3D" id="3.40.50.1820">
    <property type="entry name" value="alpha/beta hydrolase"/>
    <property type="match status" value="1"/>
</dbReference>